<dbReference type="GO" id="GO:0004185">
    <property type="term" value="F:serine-type carboxypeptidase activity"/>
    <property type="evidence" value="ECO:0007669"/>
    <property type="project" value="InterPro"/>
</dbReference>
<dbReference type="Pfam" id="PF00450">
    <property type="entry name" value="Peptidase_S10"/>
    <property type="match status" value="1"/>
</dbReference>
<reference evidence="3" key="3">
    <citation type="submission" date="2023-07" db="EMBL/GenBank/DDBJ databases">
        <title>An improved reference 1 genome and first organelle genomes of Quercus suber.</title>
        <authorList>
            <consortium name="Genosuber Consortium"/>
            <person name="Usie A."/>
            <person name="Serra O."/>
            <person name="Barros P."/>
        </authorList>
    </citation>
    <scope>NUCLEOTIDE SEQUENCE</scope>
    <source>
        <strain evidence="3">HL8</strain>
        <tissue evidence="3">Leaves</tissue>
    </source>
</reference>
<keyword evidence="3" id="KW-0645">Protease</keyword>
<dbReference type="InterPro" id="IPR029058">
    <property type="entry name" value="AB_hydrolase_fold"/>
</dbReference>
<reference evidence="3" key="2">
    <citation type="journal article" date="2018" name="Sci. Data">
        <title>The draft genome sequence of cork oak.</title>
        <authorList>
            <person name="Ramos A.M."/>
            <person name="Usie A."/>
            <person name="Barbosa P."/>
            <person name="Barros P.M."/>
            <person name="Capote T."/>
            <person name="Chaves I."/>
            <person name="Simoes F."/>
            <person name="Abreu I."/>
            <person name="Carrasquinho I."/>
            <person name="Faro C."/>
            <person name="Guimaraes J.B."/>
            <person name="Mendonca D."/>
            <person name="Nobrega F."/>
            <person name="Rodrigues L."/>
            <person name="Saibo N.J.M."/>
            <person name="Varela M.C."/>
            <person name="Egas C."/>
            <person name="Matos J."/>
            <person name="Miguel C.M."/>
            <person name="Oliveira M.M."/>
            <person name="Ricardo C.P."/>
            <person name="Goncalves S."/>
        </authorList>
    </citation>
    <scope>NUCLEOTIDE SEQUENCE [LARGE SCALE GENOMIC DNA]</scope>
    <source>
        <strain evidence="3">HL8</strain>
    </source>
</reference>
<feature type="chain" id="PRO_5043384881" evidence="2">
    <location>
        <begin position="24"/>
        <end position="127"/>
    </location>
</feature>
<evidence type="ECO:0000313" key="3">
    <source>
        <dbReference type="EMBL" id="KAK7856698.1"/>
    </source>
</evidence>
<reference evidence="3" key="1">
    <citation type="submission" date="2017-12" db="EMBL/GenBank/DDBJ databases">
        <authorList>
            <person name="Barbosa P."/>
            <person name="Usie A."/>
            <person name="Ramos A.M."/>
        </authorList>
    </citation>
    <scope>NUCLEOTIDE SEQUENCE</scope>
    <source>
        <strain evidence="3">HL8</strain>
        <tissue evidence="3">Leaves</tissue>
    </source>
</reference>
<feature type="signal peptide" evidence="2">
    <location>
        <begin position="1"/>
        <end position="23"/>
    </location>
</feature>
<dbReference type="Gene3D" id="3.40.50.1820">
    <property type="entry name" value="alpha/beta hydrolase"/>
    <property type="match status" value="1"/>
</dbReference>
<sequence length="127" mass="14392">MGITWICSYLLLLILFLSSFATSRSIVKTLPGFDGDLPFMLETGYVGVGEMDDVQLFYSFVESQREPSSDPLHIWISGWPEGGFESLASSTTGRRCWRRVWLRQREGEFEMGSGVWIGTCRAPDGRR</sequence>
<gene>
    <name evidence="3" type="primary">SCPL7_1</name>
    <name evidence="3" type="ORF">CFP56_022093</name>
</gene>
<comment type="caution">
    <text evidence="3">The sequence shown here is derived from an EMBL/GenBank/DDBJ whole genome shotgun (WGS) entry which is preliminary data.</text>
</comment>
<accession>A0AAW0LY99</accession>
<keyword evidence="3" id="KW-0378">Hydrolase</keyword>
<evidence type="ECO:0000256" key="2">
    <source>
        <dbReference type="SAM" id="SignalP"/>
    </source>
</evidence>
<keyword evidence="3" id="KW-0121">Carboxypeptidase</keyword>
<evidence type="ECO:0000256" key="1">
    <source>
        <dbReference type="ARBA" id="ARBA00009431"/>
    </source>
</evidence>
<protein>
    <submittedName>
        <fullName evidence="3">Serine carboxypeptidase-like 7</fullName>
    </submittedName>
</protein>
<name>A0AAW0LY99_QUESU</name>
<comment type="similarity">
    <text evidence="1">Belongs to the peptidase S10 family.</text>
</comment>
<keyword evidence="2" id="KW-0732">Signal</keyword>
<organism evidence="3">
    <name type="scientific">Quercus suber</name>
    <name type="common">Cork oak</name>
    <dbReference type="NCBI Taxonomy" id="58331"/>
    <lineage>
        <taxon>Eukaryota</taxon>
        <taxon>Viridiplantae</taxon>
        <taxon>Streptophyta</taxon>
        <taxon>Embryophyta</taxon>
        <taxon>Tracheophyta</taxon>
        <taxon>Spermatophyta</taxon>
        <taxon>Magnoliopsida</taxon>
        <taxon>eudicotyledons</taxon>
        <taxon>Gunneridae</taxon>
        <taxon>Pentapetalae</taxon>
        <taxon>rosids</taxon>
        <taxon>fabids</taxon>
        <taxon>Fagales</taxon>
        <taxon>Fagaceae</taxon>
        <taxon>Quercus</taxon>
    </lineage>
</organism>
<dbReference type="GO" id="GO:0006508">
    <property type="term" value="P:proteolysis"/>
    <property type="evidence" value="ECO:0007669"/>
    <property type="project" value="InterPro"/>
</dbReference>
<dbReference type="AlphaFoldDB" id="A0AAW0LY99"/>
<dbReference type="SUPFAM" id="SSF53474">
    <property type="entry name" value="alpha/beta-Hydrolases"/>
    <property type="match status" value="1"/>
</dbReference>
<dbReference type="EMBL" id="PKMF04000034">
    <property type="protein sequence ID" value="KAK7856698.1"/>
    <property type="molecule type" value="Genomic_DNA"/>
</dbReference>
<dbReference type="InterPro" id="IPR001563">
    <property type="entry name" value="Peptidase_S10"/>
</dbReference>
<proteinExistence type="inferred from homology"/>